<evidence type="ECO:0000256" key="11">
    <source>
        <dbReference type="ARBA" id="ARBA00022741"/>
    </source>
</evidence>
<keyword evidence="15" id="KW-0067">ATP-binding</keyword>
<dbReference type="GO" id="GO:0030658">
    <property type="term" value="C:transport vesicle membrane"/>
    <property type="evidence" value="ECO:0007669"/>
    <property type="project" value="UniProtKB-SubCell"/>
</dbReference>
<dbReference type="InterPro" id="IPR036300">
    <property type="entry name" value="MIR_dom_sf"/>
</dbReference>
<comment type="similarity">
    <text evidence="3 24">Belongs to the InsP3 receptor family.</text>
</comment>
<evidence type="ECO:0000256" key="25">
    <source>
        <dbReference type="SAM" id="MobiDB-lite"/>
    </source>
</evidence>
<evidence type="ECO:0000256" key="22">
    <source>
        <dbReference type="ARBA" id="ARBA00023329"/>
    </source>
</evidence>
<evidence type="ECO:0000256" key="9">
    <source>
        <dbReference type="ARBA" id="ARBA00022723"/>
    </source>
</evidence>
<dbReference type="eggNOG" id="KOG3533">
    <property type="taxonomic scope" value="Eukaryota"/>
</dbReference>
<dbReference type="InterPro" id="IPR013662">
    <property type="entry name" value="RIH_assoc-dom"/>
</dbReference>
<evidence type="ECO:0000256" key="4">
    <source>
        <dbReference type="ARBA" id="ARBA00022448"/>
    </source>
</evidence>
<evidence type="ECO:0000256" key="17">
    <source>
        <dbReference type="ARBA" id="ARBA00023065"/>
    </source>
</evidence>
<dbReference type="GO" id="GO:0005524">
    <property type="term" value="F:ATP binding"/>
    <property type="evidence" value="ECO:0007669"/>
    <property type="project" value="UniProtKB-KW"/>
</dbReference>
<dbReference type="GO" id="GO:0070679">
    <property type="term" value="F:inositol 1,4,5 trisphosphate binding"/>
    <property type="evidence" value="ECO:0007669"/>
    <property type="project" value="UniProtKB-UniRule"/>
</dbReference>
<evidence type="ECO:0000256" key="8">
    <source>
        <dbReference type="ARBA" id="ARBA00022692"/>
    </source>
</evidence>
<evidence type="ECO:0000256" key="20">
    <source>
        <dbReference type="ARBA" id="ARBA00023286"/>
    </source>
</evidence>
<dbReference type="Pfam" id="PF01365">
    <property type="entry name" value="RYDR_ITPR"/>
    <property type="match status" value="2"/>
</dbReference>
<keyword evidence="5" id="KW-0597">Phosphoprotein</keyword>
<keyword evidence="17 24" id="KW-0406">Ion transport</keyword>
<keyword evidence="20 24" id="KW-1071">Ligand-gated ion channel</keyword>
<feature type="region of interest" description="Disordered" evidence="25">
    <location>
        <begin position="1707"/>
        <end position="1738"/>
    </location>
</feature>
<evidence type="ECO:0000256" key="23">
    <source>
        <dbReference type="ARBA" id="ARBA00036634"/>
    </source>
</evidence>
<feature type="compositionally biased region" description="Gly residues" evidence="25">
    <location>
        <begin position="1722"/>
        <end position="1732"/>
    </location>
</feature>
<dbReference type="GO" id="GO:0001666">
    <property type="term" value="P:response to hypoxia"/>
    <property type="evidence" value="ECO:0007669"/>
    <property type="project" value="UniProtKB-ARBA"/>
</dbReference>
<keyword evidence="11" id="KW-0547">Nucleotide-binding</keyword>
<evidence type="ECO:0000313" key="28">
    <source>
        <dbReference type="Proteomes" id="UP000001519"/>
    </source>
</evidence>
<dbReference type="EMBL" id="CABD030019638">
    <property type="status" value="NOT_ANNOTATED_CDS"/>
    <property type="molecule type" value="Genomic_DNA"/>
</dbReference>
<keyword evidence="16 24" id="KW-1133">Transmembrane helix</keyword>
<evidence type="ECO:0000256" key="18">
    <source>
        <dbReference type="ARBA" id="ARBA00023136"/>
    </source>
</evidence>
<feature type="region of interest" description="Disordered" evidence="25">
    <location>
        <begin position="1121"/>
        <end position="1153"/>
    </location>
</feature>
<keyword evidence="9" id="KW-0479">Metal-binding</keyword>
<sequence length="2701" mass="308226">WQLNLKRDLSKSFVLSFYIYAESLYTLNGNFCLFASLLDCLFKLCPMNRYSAQKQFWKAAKPGANSTTDAVLLNKLHHAADLEKKQNETENRKLLGTVIQYGNVIQLLHLKSNKYLTVNKRLPALLEKNAMRVTLDEAGNEGSWFYIQPFYKLRSIGDSVVIGDKVVLNPVNAGQPLHASSHQLVDNPGCNEVNSVNCNTSWKIVLFMKWSDNKDDILKGGDVVRLFHAEQEKFLTCDEHRKKQHVFLRTTGRQSATSATSSKALWEVEVVQHDPCRGGAGYWNSLFRFKHLATGHYLAAEVDPDFEEECLEFQPSVDPDQDASRSRLRNAQEKMVYSLVSVPEGNDISSIFELDPTTLRGGDSLVPRNSYVRLRHLCTNTWVHSTNIPIDKEEEKPVMLKIGTSPVKEDKEAFAIVPVSPAEVRDLDFANDASKVLGSIAGKLEKGTITQNERRSVTKLLEDLVYFVTGGTNSGQDVLEVVFSKPNRERQKLMREQNILKQIFKLLQAPFTDCGDGPMLRLEELGDQRHAPFRHICRLCYRVLRHSQQDYRKNQEYIAKQFGFMQKQIGYDVLAEDTITALLHNNRKLLEKHITAAEIDTFVSLVRKNREPRFLDYLSDLCVSMNKSIPVTQELICKAVLNPTNADILIETKLVLSRFEFEGVSSTGENALEAGEDEEEVWLFWRDSNKEIRSKSVRELAQDAKEGQKEDRDVLSYYRYQLNLFARMCLDRQYLAINEISGQLDVDLILRCMSDENLPYDLRASFCRLMLHMHVDRDPQEQVTPVKYARLWSEIPSEIAIDDYDSSGASKDEIKERFAQTMEFVEEYLRDVVCQRFPFSDKEKNKLTFEVVNLARNLIYFGFYNFSDLLRLTKILLAILDCVHVTTIFPISKMAKGEENKGSNVMRSIHGVGELMTQVVLRGGGFLPMTPMAAAPEGNVKQAEPEKEDIMVMDTKLKIIEILQFILNVRLDYRISCLLCIFKREFDESNSQTSETSSGNSSQEGPSNVPGALDFEHIEEQAEGIFGGRKENTPLDLDDHGGRTFLRVLLHLTMHDYPPLVSGALQLLFRHFSQRQEVLQAFKQVQLLVTSQDVDNYKQIKQDLDQLRSIVEKSELWVYKGQGPDETMDGASGENEHKKTEEGNNKPQKHESTSSYNYRVVKEILIRLSKLCVQESASVRKSRKQQQRLLRNMGAHAVVLELLQIPYEKAEDTKMQEIMRLAHEFLQNFCAGNQQNQALLHKHINLFLNPGILEAVTMQHIFMNNFQLCSEINERVVQHFVHCIETHGRNVQYIKFLQTIVKAEGKFIKKCQDMVMAELVNSGEDVLVFYNDRASFQTLIQMMRSERDRMDENSPLMYHIHLVELLAVCTEGKNVYTEIKCNSLLPLDDIVRVVTHEDCIPEVKIAYINFLNHCYVDTEVEMKEIYTSNHMWKLFENFLVDICRACNNTSDRKHADSILEKYVTEIVMSIVTTFFSSPFSDQSTTLQTRQPVFVQLLQGVFRVYHCNWLMPSQKASVESCIRVLSDVAKSRAIAIPVDLDSQVNNLFLKSHNIVQKTAMNWRLSARNAARRDSVLAASRDYRNIIERLQDIVSALEDRLRPLVQAELSVLVDVLHRPELLFPENTDARRKCESGGFICKLIKHTKQLLEENEEKLCIKVLQTLREMMTKDRGYGEKVLHFIFMGEALRQILVNRYYGNIRPSGRRESLTSFGNGPLSPGGPSKPGGGGGGSGSSSMSRGEMSLAEVQCHLDKEGASNLVIDLIMNASSDRVFHESILLAIALLEGGNTTIQHSFFCRLTEDKKSEKFFKVFYDRMKVAQQEIKATVTVNTSDLGNKKKDDEVDRDAPSRKKAKEPTTQITEEVRDQLLEASAATRKAFTTFRREADPDDHYQPGEGTQATADKTKDDLEMSAVITIMQPILRFLQLLCENHNRDLQNFLRCQNNKTNYNLVCETLQFLDCICGSTTGGLGLLGLYINEKNVALINQTLESLTEYCQGPCHENQNCIATHESNGIDIITALILNDINPLGKKRMDLVLELKNNASKLLLAIMESRHDSENAERILYNMRPKELVEVIKKAYMQGEVEFEDGENGEDGAASPRNVGHNIYILAHQLARHNKELQSMLKPGGQVDGDEALEFYAKHTAQIEIVRLDRTMEQIVFPVPSICEFLTKESKLRIYYTTERDEQGSKINDFFLRSEDLFNEMNWQKKLRAQPVLYWCARNMSFWSSISFNLAVLMNLLVAFFYPFKGVRGGTLEPHWSGLLWTAMLISLAIVIALPKPHGIRALIASTILRLIFSVGLQPTLFLLGAFNVCNKIIFLMSFVGNCGTFTRGYRAMVLDVEFLYHLLYLVICAMGLFVHEFFYSLLLFDLVYREETLLNVIKSVTRNGRSIILTAVLALILVYLFSIVGYLFFKDDFILEVDRLPNETAVPETGESLASEFLFSDVCRVESGENCSSPAPREELVLAEETEQDKEHTCETLLMCIVTVLSHGLRSGGGVGDVLRKPSKEEPLFAARVIYDLLFFFMVIIIVLNLIFGVIIDTFADLRSEKQKKEEILKTTCFICGLERDKFDNKTVTFEEHIKEEHNMWHYLCFIVLVKVKDSTEYTGPESYVAEMIKERNLDWFPRMRAMSLVSSDSEGEQNELRNLQEKLESTMKLVTNLSGQLSELKDQMTEQRKQKQRIGLLGHPPHMNVNPQQPA</sequence>
<evidence type="ECO:0000256" key="24">
    <source>
        <dbReference type="RuleBase" id="RU368044"/>
    </source>
</evidence>
<dbReference type="FunFam" id="1.10.287.70:FF:000079">
    <property type="entry name" value="Inositol 1,4,5-trisphosphate receptor type 3"/>
    <property type="match status" value="1"/>
</dbReference>
<dbReference type="InterPro" id="IPR000699">
    <property type="entry name" value="RIH_dom"/>
</dbReference>
<reference evidence="27" key="3">
    <citation type="submission" date="2025-08" db="UniProtKB">
        <authorList>
            <consortium name="Ensembl"/>
        </authorList>
    </citation>
    <scope>IDENTIFICATION</scope>
</reference>
<feature type="region of interest" description="Disordered" evidence="25">
    <location>
        <begin position="1883"/>
        <end position="1904"/>
    </location>
</feature>
<keyword evidence="14 24" id="KW-0106">Calcium</keyword>
<reference evidence="27" key="4">
    <citation type="submission" date="2025-09" db="UniProtKB">
        <authorList>
            <consortium name="Ensembl"/>
        </authorList>
    </citation>
    <scope>IDENTIFICATION</scope>
</reference>
<feature type="domain" description="MIR" evidence="26">
    <location>
        <begin position="96"/>
        <end position="150"/>
    </location>
</feature>
<evidence type="ECO:0000256" key="16">
    <source>
        <dbReference type="ARBA" id="ARBA00022989"/>
    </source>
</evidence>
<feature type="region of interest" description="Disordered" evidence="25">
    <location>
        <begin position="2672"/>
        <end position="2701"/>
    </location>
</feature>
<feature type="transmembrane region" description="Helical" evidence="24">
    <location>
        <begin position="2260"/>
        <end position="2278"/>
    </location>
</feature>
<keyword evidence="12 24" id="KW-0256">Endoplasmic reticulum</keyword>
<evidence type="ECO:0000256" key="12">
    <source>
        <dbReference type="ARBA" id="ARBA00022824"/>
    </source>
</evidence>
<dbReference type="PROSITE" id="PS50919">
    <property type="entry name" value="MIR"/>
    <property type="match status" value="3"/>
</dbReference>
<dbReference type="Pfam" id="PF02815">
    <property type="entry name" value="MIR"/>
    <property type="match status" value="1"/>
</dbReference>
<keyword evidence="22" id="KW-0968">Cytoplasmic vesicle</keyword>
<reference evidence="28" key="1">
    <citation type="submission" date="2011-05" db="EMBL/GenBank/DDBJ databases">
        <title>Insights into the evolution of the great apes provided by the gorilla genome.</title>
        <authorList>
            <person name="Scally A."/>
        </authorList>
    </citation>
    <scope>NUCLEOTIDE SEQUENCE [LARGE SCALE GENOMIC DNA]</scope>
</reference>
<feature type="compositionally biased region" description="Basic and acidic residues" evidence="25">
    <location>
        <begin position="1134"/>
        <end position="1152"/>
    </location>
</feature>
<dbReference type="GO" id="GO:0031095">
    <property type="term" value="C:platelet dense tubular network membrane"/>
    <property type="evidence" value="ECO:0007669"/>
    <property type="project" value="UniProtKB-ARBA"/>
</dbReference>
<feature type="transmembrane region" description="Helical" evidence="24">
    <location>
        <begin position="2226"/>
        <end position="2248"/>
    </location>
</feature>
<evidence type="ECO:0000256" key="14">
    <source>
        <dbReference type="ARBA" id="ARBA00022837"/>
    </source>
</evidence>
<organism evidence="27 28">
    <name type="scientific">Gorilla gorilla gorilla</name>
    <name type="common">Western lowland gorilla</name>
    <dbReference type="NCBI Taxonomy" id="9595"/>
    <lineage>
        <taxon>Eukaryota</taxon>
        <taxon>Metazoa</taxon>
        <taxon>Chordata</taxon>
        <taxon>Craniata</taxon>
        <taxon>Vertebrata</taxon>
        <taxon>Euteleostomi</taxon>
        <taxon>Mammalia</taxon>
        <taxon>Eutheria</taxon>
        <taxon>Euarchontoglires</taxon>
        <taxon>Primates</taxon>
        <taxon>Haplorrhini</taxon>
        <taxon>Catarrhini</taxon>
        <taxon>Hominidae</taxon>
        <taxon>Gorilla</taxon>
    </lineage>
</organism>
<evidence type="ECO:0000256" key="2">
    <source>
        <dbReference type="ARBA" id="ARBA00004638"/>
    </source>
</evidence>
<dbReference type="EMBL" id="CABD030019635">
    <property type="status" value="NOT_ANNOTATED_CDS"/>
    <property type="molecule type" value="Genomic_DNA"/>
</dbReference>
<feature type="region of interest" description="Disordered" evidence="25">
    <location>
        <begin position="1833"/>
        <end position="1858"/>
    </location>
</feature>
<dbReference type="Ensembl" id="ENSGGOT00000027016.2">
    <property type="protein sequence ID" value="ENSGGOP00000028426.2"/>
    <property type="gene ID" value="ENSGGOG00000005486.3"/>
</dbReference>
<dbReference type="Gene3D" id="1.10.287.70">
    <property type="match status" value="1"/>
</dbReference>
<dbReference type="SUPFAM" id="SSF48371">
    <property type="entry name" value="ARM repeat"/>
    <property type="match status" value="1"/>
</dbReference>
<evidence type="ECO:0000256" key="19">
    <source>
        <dbReference type="ARBA" id="ARBA00023170"/>
    </source>
</evidence>
<keyword evidence="18 24" id="KW-0472">Membrane</keyword>
<evidence type="ECO:0000256" key="15">
    <source>
        <dbReference type="ARBA" id="ARBA00022840"/>
    </source>
</evidence>
<dbReference type="Gene3D" id="2.80.10.50">
    <property type="match status" value="2"/>
</dbReference>
<keyword evidence="8 24" id="KW-0812">Transmembrane</keyword>
<feature type="transmembrane region" description="Helical" evidence="24">
    <location>
        <begin position="2347"/>
        <end position="2372"/>
    </location>
</feature>
<dbReference type="EMBL" id="CABD030019637">
    <property type="status" value="NOT_ANNOTATED_CDS"/>
    <property type="molecule type" value="Genomic_DNA"/>
</dbReference>
<dbReference type="Pfam" id="PF08454">
    <property type="entry name" value="RIH_assoc"/>
    <property type="match status" value="1"/>
</dbReference>
<comment type="subunit">
    <text evidence="24">Homotetramer.</text>
</comment>
<dbReference type="PRINTS" id="PR00779">
    <property type="entry name" value="INSP3RECEPTR"/>
</dbReference>
<feature type="compositionally biased region" description="Low complexity" evidence="25">
    <location>
        <begin position="1710"/>
        <end position="1720"/>
    </location>
</feature>
<dbReference type="GO" id="GO:0046872">
    <property type="term" value="F:metal ion binding"/>
    <property type="evidence" value="ECO:0007669"/>
    <property type="project" value="UniProtKB-KW"/>
</dbReference>
<dbReference type="GeneTree" id="ENSGT00940000155071"/>
<dbReference type="InterPro" id="IPR015925">
    <property type="entry name" value="Ryanodine_IP3_receptor"/>
</dbReference>
<gene>
    <name evidence="27" type="primary">ITPR1</name>
</gene>
<dbReference type="InterPro" id="IPR005821">
    <property type="entry name" value="Ion_trans_dom"/>
</dbReference>
<evidence type="ECO:0000256" key="7">
    <source>
        <dbReference type="ARBA" id="ARBA00022673"/>
    </source>
</evidence>
<feature type="compositionally biased region" description="Basic and acidic residues" evidence="25">
    <location>
        <begin position="1834"/>
        <end position="1848"/>
    </location>
</feature>
<dbReference type="GO" id="GO:0005220">
    <property type="term" value="F:inositol 1,4,5-trisphosphate-gated calcium channel activity"/>
    <property type="evidence" value="ECO:0007669"/>
    <property type="project" value="UniProtKB-UniRule"/>
</dbReference>
<evidence type="ECO:0000256" key="21">
    <source>
        <dbReference type="ARBA" id="ARBA00023303"/>
    </source>
</evidence>
<comment type="catalytic activity">
    <reaction evidence="23">
        <text>Ca(2+)(in) = Ca(2+)(out)</text>
        <dbReference type="Rhea" id="RHEA:29671"/>
        <dbReference type="ChEBI" id="CHEBI:29108"/>
    </reaction>
</comment>
<evidence type="ECO:0000313" key="27">
    <source>
        <dbReference type="Ensembl" id="ENSGGOP00000028426.2"/>
    </source>
</evidence>
<comment type="function">
    <text evidence="24">Receptor for inositol 1,4,5-trisphosphate, a second messenger that mediates the release of intracellular calcium.</text>
</comment>
<dbReference type="SUPFAM" id="SSF82109">
    <property type="entry name" value="MIR domain"/>
    <property type="match status" value="2"/>
</dbReference>
<dbReference type="Pfam" id="PF08709">
    <property type="entry name" value="Ins145_P3_rec"/>
    <property type="match status" value="1"/>
</dbReference>
<dbReference type="Bgee" id="ENSGGOG00000005486">
    <property type="expression patterns" value="Expressed in prefrontal cortex and 5 other cell types or tissues"/>
</dbReference>
<dbReference type="InterPro" id="IPR014821">
    <property type="entry name" value="Ins145_P3_rcpt"/>
</dbReference>
<keyword evidence="13" id="KW-0862">Zinc</keyword>
<dbReference type="PANTHER" id="PTHR45816">
    <property type="entry name" value="MIR DOMAIN-CONTAINING PROTEIN"/>
    <property type="match status" value="1"/>
</dbReference>
<evidence type="ECO:0000256" key="6">
    <source>
        <dbReference type="ARBA" id="ARBA00022568"/>
    </source>
</evidence>
<dbReference type="EMBL" id="CABD030019636">
    <property type="status" value="NOT_ANNOTATED_CDS"/>
    <property type="molecule type" value="Genomic_DNA"/>
</dbReference>
<dbReference type="FunFam" id="1.25.10.30:FF:000001">
    <property type="entry name" value="Inositol 1,4,5-trisphosphate receptor, type 2"/>
    <property type="match status" value="1"/>
</dbReference>
<keyword evidence="28" id="KW-1185">Reference proteome</keyword>
<dbReference type="SMART" id="SM00472">
    <property type="entry name" value="MIR"/>
    <property type="match status" value="4"/>
</dbReference>
<keyword evidence="4 24" id="KW-0813">Transport</keyword>
<feature type="region of interest" description="Disordered" evidence="25">
    <location>
        <begin position="990"/>
        <end position="1011"/>
    </location>
</feature>
<dbReference type="Pfam" id="PF00520">
    <property type="entry name" value="Ion_trans"/>
    <property type="match status" value="1"/>
</dbReference>
<dbReference type="CDD" id="cd23287">
    <property type="entry name" value="beta-trefoil_MIR_ITPR1"/>
    <property type="match status" value="1"/>
</dbReference>
<dbReference type="InterPro" id="IPR035910">
    <property type="entry name" value="RyR/IP3R_RIH_dom_sf"/>
</dbReference>
<dbReference type="InterPro" id="IPR000493">
    <property type="entry name" value="InsP3_rcpt"/>
</dbReference>
<accession>G3SJY3</accession>
<dbReference type="FunFam" id="2.80.10.50:FF:000002">
    <property type="entry name" value="Inositol 1,4,5-trisphosphate receptor type 2"/>
    <property type="match status" value="1"/>
</dbReference>
<evidence type="ECO:0000256" key="13">
    <source>
        <dbReference type="ARBA" id="ARBA00022833"/>
    </source>
</evidence>
<feature type="compositionally biased region" description="Low complexity" evidence="25">
    <location>
        <begin position="990"/>
        <end position="1005"/>
    </location>
</feature>
<dbReference type="GO" id="GO:0005789">
    <property type="term" value="C:endoplasmic reticulum membrane"/>
    <property type="evidence" value="ECO:0007669"/>
    <property type="project" value="UniProtKB-SubCell"/>
</dbReference>
<feature type="domain" description="MIR" evidence="26">
    <location>
        <begin position="215"/>
        <end position="271"/>
    </location>
</feature>
<protein>
    <recommendedName>
        <fullName evidence="24">Inositol 1,4,5-trisphosphate receptor</fullName>
    </recommendedName>
</protein>
<name>G3SJY3_GORGO</name>
<keyword evidence="19 24" id="KW-0675">Receptor</keyword>
<dbReference type="PANTHER" id="PTHR45816:SF2">
    <property type="entry name" value="INOSITOL 1,4,5-TRISPHOSPHATE RECEPTOR"/>
    <property type="match status" value="1"/>
</dbReference>
<comment type="domain">
    <text evidence="24">The ITPR1 structure has a large solenoid CY assembly built around the central helical bundle made of the C-terminal domains from four ITPR1 subunits. The solenoid scaffold includes domains responsible for binding of ligands and regulatory proteins and is connected via an allosteric nexus at the cytosolic-membrane interface to the transmembrane channel assembly. Six transmembrane helices from each subunit form the central ion-conduction pore.</text>
</comment>
<dbReference type="InterPro" id="IPR016093">
    <property type="entry name" value="MIR_motif"/>
</dbReference>
<feature type="domain" description="MIR" evidence="26">
    <location>
        <begin position="363"/>
        <end position="419"/>
    </location>
</feature>
<keyword evidence="7 24" id="KW-0107">Calcium channel</keyword>
<evidence type="ECO:0000256" key="1">
    <source>
        <dbReference type="ARBA" id="ARBA00004477"/>
    </source>
</evidence>
<evidence type="ECO:0000259" key="26">
    <source>
        <dbReference type="PROSITE" id="PS50919"/>
    </source>
</evidence>
<dbReference type="GO" id="GO:0051209">
    <property type="term" value="P:release of sequestered calcium ion into cytosol"/>
    <property type="evidence" value="ECO:0007669"/>
    <property type="project" value="UniProtKB-UniRule"/>
</dbReference>
<feature type="transmembrane region" description="Helical" evidence="24">
    <location>
        <begin position="2392"/>
        <end position="2414"/>
    </location>
</feature>
<keyword evidence="6 24" id="KW-0109">Calcium transport</keyword>
<feature type="transmembrane region" description="Helical" evidence="24">
    <location>
        <begin position="2522"/>
        <end position="2545"/>
    </location>
</feature>
<evidence type="ECO:0000256" key="5">
    <source>
        <dbReference type="ARBA" id="ARBA00022553"/>
    </source>
</evidence>
<evidence type="ECO:0000256" key="10">
    <source>
        <dbReference type="ARBA" id="ARBA00022737"/>
    </source>
</evidence>
<reference evidence="27 28" key="2">
    <citation type="journal article" date="2012" name="Nature">
        <title>Insights into hominid evolution from the gorilla genome sequence.</title>
        <authorList>
            <person name="Scally A."/>
            <person name="Dutheil J.Y."/>
            <person name="Hillier L.W."/>
            <person name="Jordan G.E."/>
            <person name="Goodhead I."/>
            <person name="Herrero J."/>
            <person name="Hobolth A."/>
            <person name="Lappalainen T."/>
            <person name="Mailund T."/>
            <person name="Marques-Bonet T."/>
            <person name="McCarthy S."/>
            <person name="Montgomery S.H."/>
            <person name="Schwalie P.C."/>
            <person name="Tang Y.A."/>
            <person name="Ward M.C."/>
            <person name="Xue Y."/>
            <person name="Yngvadottir B."/>
            <person name="Alkan C."/>
            <person name="Andersen L.N."/>
            <person name="Ayub Q."/>
            <person name="Ball E.V."/>
            <person name="Beal K."/>
            <person name="Bradley B.J."/>
            <person name="Chen Y."/>
            <person name="Clee C.M."/>
            <person name="Fitzgerald S."/>
            <person name="Graves T.A."/>
            <person name="Gu Y."/>
            <person name="Heath P."/>
            <person name="Heger A."/>
            <person name="Karakoc E."/>
            <person name="Kolb-Kokocinski A."/>
            <person name="Laird G.K."/>
            <person name="Lunter G."/>
            <person name="Meader S."/>
            <person name="Mort M."/>
            <person name="Mullikin J.C."/>
            <person name="Munch K."/>
            <person name="O'Connor T.D."/>
            <person name="Phillips A.D."/>
            <person name="Prado-Martinez J."/>
            <person name="Rogers A.S."/>
            <person name="Sajjadian S."/>
            <person name="Schmidt D."/>
            <person name="Shaw K."/>
            <person name="Simpson J.T."/>
            <person name="Stenson P.D."/>
            <person name="Turner D.J."/>
            <person name="Vigilant L."/>
            <person name="Vilella A.J."/>
            <person name="Whitener W."/>
            <person name="Zhu B."/>
            <person name="Cooper D.N."/>
            <person name="de Jong P."/>
            <person name="Dermitzakis E.T."/>
            <person name="Eichler E.E."/>
            <person name="Flicek P."/>
            <person name="Goldman N."/>
            <person name="Mundy N.I."/>
            <person name="Ning Z."/>
            <person name="Odom D.T."/>
            <person name="Ponting C.P."/>
            <person name="Quail M.A."/>
            <person name="Ryder O.A."/>
            <person name="Searle S.M."/>
            <person name="Warren W.C."/>
            <person name="Wilson R.K."/>
            <person name="Schierup M.H."/>
            <person name="Rogers J."/>
            <person name="Tyler-Smith C."/>
            <person name="Durbin R."/>
        </authorList>
    </citation>
    <scope>NUCLEOTIDE SEQUENCE [LARGE SCALE GENOMIC DNA]</scope>
</reference>
<comment type="subcellular location">
    <subcellularLocation>
        <location evidence="2">Cytoplasmic vesicle</location>
        <location evidence="2">Secretory vesicle membrane</location>
        <topology evidence="2">Multi-pass membrane protein</topology>
    </subcellularLocation>
    <subcellularLocation>
        <location evidence="1 24">Endoplasmic reticulum membrane</location>
        <topology evidence="1 24">Multi-pass membrane protein</topology>
    </subcellularLocation>
</comment>
<dbReference type="InterPro" id="IPR016024">
    <property type="entry name" value="ARM-type_fold"/>
</dbReference>
<feature type="compositionally biased region" description="Basic and acidic residues" evidence="25">
    <location>
        <begin position="1883"/>
        <end position="1892"/>
    </location>
</feature>
<proteinExistence type="inferred from homology"/>
<dbReference type="SUPFAM" id="SSF100909">
    <property type="entry name" value="IP3 receptor type 1 binding core, domain 2"/>
    <property type="match status" value="2"/>
</dbReference>
<keyword evidence="21 24" id="KW-0407">Ion channel</keyword>
<keyword evidence="10" id="KW-0677">Repeat</keyword>
<evidence type="ECO:0000256" key="3">
    <source>
        <dbReference type="ARBA" id="ARBA00009453"/>
    </source>
</evidence>
<dbReference type="Gene3D" id="1.25.10.30">
    <property type="entry name" value="IP3 receptor type 1 binding core, RIH domain"/>
    <property type="match status" value="1"/>
</dbReference>
<dbReference type="Proteomes" id="UP000001519">
    <property type="component" value="Chromosome 3"/>
</dbReference>